<feature type="domain" description="Uracil-DNA glycosylase-like" evidence="1">
    <location>
        <begin position="28"/>
        <end position="185"/>
    </location>
</feature>
<dbReference type="InterPro" id="IPR047124">
    <property type="entry name" value="HI_0220.2"/>
</dbReference>
<accession>A0A1I1K572</accession>
<evidence type="ECO:0000259" key="1">
    <source>
        <dbReference type="SMART" id="SM00986"/>
    </source>
</evidence>
<dbReference type="SMART" id="SM00986">
    <property type="entry name" value="UDG"/>
    <property type="match status" value="1"/>
</dbReference>
<dbReference type="EMBL" id="FOLT01000010">
    <property type="protein sequence ID" value="SFC56004.1"/>
    <property type="molecule type" value="Genomic_DNA"/>
</dbReference>
<dbReference type="SMART" id="SM00987">
    <property type="entry name" value="UreE_C"/>
    <property type="match status" value="1"/>
</dbReference>
<protein>
    <submittedName>
        <fullName evidence="2">Uracil-DNA glycosylase</fullName>
    </submittedName>
</protein>
<organism evidence="2 3">
    <name type="scientific">Alkalibacterium subtropicum</name>
    <dbReference type="NCBI Taxonomy" id="753702"/>
    <lineage>
        <taxon>Bacteria</taxon>
        <taxon>Bacillati</taxon>
        <taxon>Bacillota</taxon>
        <taxon>Bacilli</taxon>
        <taxon>Lactobacillales</taxon>
        <taxon>Carnobacteriaceae</taxon>
        <taxon>Alkalibacterium</taxon>
    </lineage>
</organism>
<proteinExistence type="predicted"/>
<dbReference type="Pfam" id="PF03167">
    <property type="entry name" value="UDG"/>
    <property type="match status" value="1"/>
</dbReference>
<dbReference type="Proteomes" id="UP000199612">
    <property type="component" value="Unassembled WGS sequence"/>
</dbReference>
<dbReference type="Gene3D" id="3.40.470.10">
    <property type="entry name" value="Uracil-DNA glycosylase-like domain"/>
    <property type="match status" value="1"/>
</dbReference>
<dbReference type="PANTHER" id="PTHR42160">
    <property type="entry name" value="URACIL-DNA GLYCOSYLASE SUPERFAMILY PROTEIN"/>
    <property type="match status" value="1"/>
</dbReference>
<evidence type="ECO:0000313" key="3">
    <source>
        <dbReference type="Proteomes" id="UP000199612"/>
    </source>
</evidence>
<dbReference type="SUPFAM" id="SSF52141">
    <property type="entry name" value="Uracil-DNA glycosylase-like"/>
    <property type="match status" value="1"/>
</dbReference>
<dbReference type="AlphaFoldDB" id="A0A1I1K572"/>
<dbReference type="STRING" id="753702.SAMN04488102_11064"/>
<name>A0A1I1K572_9LACT</name>
<keyword evidence="3" id="KW-1185">Reference proteome</keyword>
<dbReference type="CDD" id="cd10033">
    <property type="entry name" value="UDG_like"/>
    <property type="match status" value="1"/>
</dbReference>
<evidence type="ECO:0000313" key="2">
    <source>
        <dbReference type="EMBL" id="SFC56004.1"/>
    </source>
</evidence>
<gene>
    <name evidence="2" type="ORF">SAMN04488102_11064</name>
</gene>
<dbReference type="InterPro" id="IPR036895">
    <property type="entry name" value="Uracil-DNA_glycosylase-like_sf"/>
</dbReference>
<reference evidence="3" key="1">
    <citation type="submission" date="2016-10" db="EMBL/GenBank/DDBJ databases">
        <authorList>
            <person name="Varghese N."/>
            <person name="Submissions S."/>
        </authorList>
    </citation>
    <scope>NUCLEOTIDE SEQUENCE [LARGE SCALE GENOMIC DNA]</scope>
    <source>
        <strain evidence="3">DSM 23664</strain>
    </source>
</reference>
<sequence length="198" mass="22842">MTIIDGIKREIMADPMNASYTGRGVEPLFKASRDAKIAIIGQAPGRKAEETQMFWNDPSGDRLREWLGISREIFYDTHVIAHLPMDFYYPGKAKSGDIPPRKGFAEKWHPMILDEMPQIETIILVGNYAQKHYLGKLRERNLTETVKNYEQYLPGYLPLVHPSPLNHGWLKRHPWFEEEVVPVLQNIVHAHIKNSADK</sequence>
<dbReference type="RefSeq" id="WP_177188668.1">
    <property type="nucleotide sequence ID" value="NZ_FOLT01000010.1"/>
</dbReference>
<dbReference type="PANTHER" id="PTHR42160:SF1">
    <property type="entry name" value="URACIL-DNA GLYCOSYLASE SUPERFAMILY PROTEIN"/>
    <property type="match status" value="1"/>
</dbReference>
<dbReference type="InterPro" id="IPR005122">
    <property type="entry name" value="Uracil-DNA_glycosylase-like"/>
</dbReference>